<dbReference type="InterPro" id="IPR027417">
    <property type="entry name" value="P-loop_NTPase"/>
</dbReference>
<dbReference type="OrthoDB" id="7889077at2"/>
<dbReference type="Gene3D" id="3.40.50.300">
    <property type="entry name" value="P-loop containing nucleotide triphosphate hydrolases"/>
    <property type="match status" value="2"/>
</dbReference>
<accession>A0A3P8KTB9</accession>
<dbReference type="SUPFAM" id="SSF52540">
    <property type="entry name" value="P-loop containing nucleoside triphosphate hydrolases"/>
    <property type="match status" value="2"/>
</dbReference>
<dbReference type="AlphaFoldDB" id="A0A3P8KTB9"/>
<evidence type="ECO:0000313" key="2">
    <source>
        <dbReference type="Proteomes" id="UP000271626"/>
    </source>
</evidence>
<dbReference type="EMBL" id="LR131273">
    <property type="protein sequence ID" value="VDR40017.1"/>
    <property type="molecule type" value="Genomic_DNA"/>
</dbReference>
<proteinExistence type="predicted"/>
<gene>
    <name evidence="1" type="ORF">NCTC10741_03167</name>
</gene>
<sequence length="364" mass="38877">MTTTTLWISGAPGTGKTTTGWRVFELLTAGGGNAAYVDIDQLGLLGPYDRLAGSAPHAVKAENARRLIRAWSARGLRQMVVSGVVDPNLGAPRLGAGTGADIELEHVRLRCDWAELRRRYLARGSTADVLADLEQLARRLDRTSADTVDTTSRDVEDVAQELLVRHTSMRPGPWTPAPSARAAPLPTTLVYGAPAVGKSSVGWELVRRRWAAGRATGYIDVGQLGFVGPDYEPGVHAAGYAALTAGYERAGAEDLVVVARDPELDTDAHEDEALTRVLLDASDRALSARVARRSHDNTGRLPGDDLLGADPARQRAIAAGAHRAAAHLRRHRDGCRLTIDTTHSEPSAVVDRIEHAIDGPLGSD</sequence>
<evidence type="ECO:0000313" key="1">
    <source>
        <dbReference type="EMBL" id="VDR40017.1"/>
    </source>
</evidence>
<reference evidence="1 2" key="1">
    <citation type="submission" date="2018-12" db="EMBL/GenBank/DDBJ databases">
        <authorList>
            <consortium name="Pathogen Informatics"/>
        </authorList>
    </citation>
    <scope>NUCLEOTIDE SEQUENCE [LARGE SCALE GENOMIC DNA]</scope>
    <source>
        <strain evidence="1 2">NCTC10741</strain>
    </source>
</reference>
<protein>
    <submittedName>
        <fullName evidence="1">Uncharacterized protein</fullName>
    </submittedName>
</protein>
<dbReference type="RefSeq" id="WP_126197053.1">
    <property type="nucleotide sequence ID" value="NZ_CP085954.1"/>
</dbReference>
<name>A0A3P8KTB9_TSUPA</name>
<organism evidence="1 2">
    <name type="scientific">Tsukamurella paurometabola</name>
    <name type="common">Corynebacterium paurometabolum</name>
    <dbReference type="NCBI Taxonomy" id="2061"/>
    <lineage>
        <taxon>Bacteria</taxon>
        <taxon>Bacillati</taxon>
        <taxon>Actinomycetota</taxon>
        <taxon>Actinomycetes</taxon>
        <taxon>Mycobacteriales</taxon>
        <taxon>Tsukamurellaceae</taxon>
        <taxon>Tsukamurella</taxon>
    </lineage>
</organism>
<dbReference type="Proteomes" id="UP000271626">
    <property type="component" value="Chromosome"/>
</dbReference>